<sequence length="169" mass="18941">MASRKSPPLLVPSDVAICEHMYATGTRPLSFCERLGLLLTPNPFRFSFTKNGRRELEAVLTKSYGDNDDTVTQILRARQESVSKQVRARVFNLAGTLGVGLLTFYSLRFHSVKTKVIVLPFATYAGSLLGRTFGDAYVGRWSEYGRDRALGDLPSMRYMTEAELKSYTN</sequence>
<dbReference type="EMBL" id="BPLF01000002">
    <property type="protein sequence ID" value="GIX63795.1"/>
    <property type="molecule type" value="Genomic_DNA"/>
</dbReference>
<accession>A0AAV4LW10</accession>
<dbReference type="AlphaFoldDB" id="A0AAV4LW10"/>
<protein>
    <submittedName>
        <fullName evidence="1">Integral membrane protein, DUF56 family protein, putative</fullName>
    </submittedName>
</protein>
<proteinExistence type="predicted"/>
<evidence type="ECO:0000313" key="1">
    <source>
        <dbReference type="EMBL" id="GIX63795.1"/>
    </source>
</evidence>
<reference evidence="1 2" key="1">
    <citation type="submission" date="2021-06" db="EMBL/GenBank/DDBJ databases">
        <title>Genome sequence of Babesia caballi.</title>
        <authorList>
            <person name="Yamagishi J."/>
            <person name="Kidaka T."/>
            <person name="Ochi A."/>
        </authorList>
    </citation>
    <scope>NUCLEOTIDE SEQUENCE [LARGE SCALE GENOMIC DNA]</scope>
    <source>
        <strain evidence="1">USDA-D6B2</strain>
    </source>
</reference>
<organism evidence="1 2">
    <name type="scientific">Babesia caballi</name>
    <dbReference type="NCBI Taxonomy" id="5871"/>
    <lineage>
        <taxon>Eukaryota</taxon>
        <taxon>Sar</taxon>
        <taxon>Alveolata</taxon>
        <taxon>Apicomplexa</taxon>
        <taxon>Aconoidasida</taxon>
        <taxon>Piroplasmida</taxon>
        <taxon>Babesiidae</taxon>
        <taxon>Babesia</taxon>
    </lineage>
</organism>
<name>A0AAV4LW10_BABCB</name>
<dbReference type="Proteomes" id="UP001497744">
    <property type="component" value="Unassembled WGS sequence"/>
</dbReference>
<gene>
    <name evidence="1" type="ORF">BcabD6B2_32300</name>
</gene>
<dbReference type="RefSeq" id="XP_067715864.1">
    <property type="nucleotide sequence ID" value="XM_067859763.1"/>
</dbReference>
<dbReference type="GeneID" id="94195276"/>
<keyword evidence="2" id="KW-1185">Reference proteome</keyword>
<evidence type="ECO:0000313" key="2">
    <source>
        <dbReference type="Proteomes" id="UP001497744"/>
    </source>
</evidence>
<comment type="caution">
    <text evidence="1">The sequence shown here is derived from an EMBL/GenBank/DDBJ whole genome shotgun (WGS) entry which is preliminary data.</text>
</comment>